<protein>
    <submittedName>
        <fullName evidence="6">Helix-turn-helix domain-containing protein</fullName>
    </submittedName>
</protein>
<evidence type="ECO:0000256" key="3">
    <source>
        <dbReference type="ARBA" id="ARBA00023163"/>
    </source>
</evidence>
<gene>
    <name evidence="6" type="ORF">SAMN04488508_10168</name>
</gene>
<dbReference type="Pfam" id="PF12833">
    <property type="entry name" value="HTH_18"/>
    <property type="match status" value="1"/>
</dbReference>
<feature type="transmembrane region" description="Helical" evidence="4">
    <location>
        <begin position="193"/>
        <end position="213"/>
    </location>
</feature>
<evidence type="ECO:0000256" key="4">
    <source>
        <dbReference type="SAM" id="Phobius"/>
    </source>
</evidence>
<dbReference type="InterPro" id="IPR018062">
    <property type="entry name" value="HTH_AraC-typ_CS"/>
</dbReference>
<keyword evidence="4" id="KW-1133">Transmembrane helix</keyword>
<evidence type="ECO:0000259" key="5">
    <source>
        <dbReference type="PROSITE" id="PS01124"/>
    </source>
</evidence>
<proteinExistence type="predicted"/>
<dbReference type="SUPFAM" id="SSF46689">
    <property type="entry name" value="Homeodomain-like"/>
    <property type="match status" value="1"/>
</dbReference>
<keyword evidence="7" id="KW-1185">Reference proteome</keyword>
<dbReference type="Proteomes" id="UP000184432">
    <property type="component" value="Unassembled WGS sequence"/>
</dbReference>
<feature type="domain" description="HTH araC/xylS-type" evidence="5">
    <location>
        <begin position="239"/>
        <end position="345"/>
    </location>
</feature>
<dbReference type="PANTHER" id="PTHR43280:SF29">
    <property type="entry name" value="ARAC-FAMILY TRANSCRIPTIONAL REGULATOR"/>
    <property type="match status" value="1"/>
</dbReference>
<dbReference type="EMBL" id="FQYP01000001">
    <property type="protein sequence ID" value="SHI31145.1"/>
    <property type="molecule type" value="Genomic_DNA"/>
</dbReference>
<dbReference type="STRING" id="570521.SAMN04488508_10168"/>
<keyword evidence="4" id="KW-0812">Transmembrane</keyword>
<dbReference type="GO" id="GO:0043565">
    <property type="term" value="F:sequence-specific DNA binding"/>
    <property type="evidence" value="ECO:0007669"/>
    <property type="project" value="InterPro"/>
</dbReference>
<feature type="transmembrane region" description="Helical" evidence="4">
    <location>
        <begin position="99"/>
        <end position="118"/>
    </location>
</feature>
<keyword evidence="1" id="KW-0805">Transcription regulation</keyword>
<feature type="transmembrane region" description="Helical" evidence="4">
    <location>
        <begin position="130"/>
        <end position="148"/>
    </location>
</feature>
<dbReference type="PANTHER" id="PTHR43280">
    <property type="entry name" value="ARAC-FAMILY TRANSCRIPTIONAL REGULATOR"/>
    <property type="match status" value="1"/>
</dbReference>
<evidence type="ECO:0000256" key="2">
    <source>
        <dbReference type="ARBA" id="ARBA00023125"/>
    </source>
</evidence>
<sequence>MDFSKELLFLFSALGVCNGLVLAIYFFFFARPKHKSHIFLGFLLLFLSIRIGKSVFYYFNYDLAGVFVQIGLTACWLLGPFLYFYVIYATSKKEIKRPFWVYHTLGLILIALFVNLTYPWEEYRPLWQNYFIFGIHLQWLAYLVAAGIQLYSTFRRKEITTTSNGSFKVWILSIYFGNVIIWLAYNLSPYTSYIIGALTFTLIFYLLLLLILLTKRRKSLLLLDPPKYSKSTIESAEVERIVHVLGEVLKENQFFRDPNISLQKVARKIGIQPNKLSQVLNVNMNTSFPGILGTYRVEAAKKLIVENPEYSIESIGYECGFNSKSSFYSTFKKNTGMTPAMFKKKANI</sequence>
<keyword evidence="2" id="KW-0238">DNA-binding</keyword>
<evidence type="ECO:0000256" key="1">
    <source>
        <dbReference type="ARBA" id="ARBA00023015"/>
    </source>
</evidence>
<dbReference type="SMART" id="SM00342">
    <property type="entry name" value="HTH_ARAC"/>
    <property type="match status" value="1"/>
</dbReference>
<dbReference type="RefSeq" id="WP_073312412.1">
    <property type="nucleotide sequence ID" value="NZ_FQYP01000001.1"/>
</dbReference>
<feature type="transmembrane region" description="Helical" evidence="4">
    <location>
        <begin position="6"/>
        <end position="28"/>
    </location>
</feature>
<dbReference type="OrthoDB" id="6283866at2"/>
<evidence type="ECO:0000313" key="6">
    <source>
        <dbReference type="EMBL" id="SHI31145.1"/>
    </source>
</evidence>
<accession>A0A1M6A3Z5</accession>
<dbReference type="InterPro" id="IPR018060">
    <property type="entry name" value="HTH_AraC"/>
</dbReference>
<name>A0A1M6A3Z5_9FLAO</name>
<dbReference type="AlphaFoldDB" id="A0A1M6A3Z5"/>
<reference evidence="7" key="1">
    <citation type="submission" date="2016-11" db="EMBL/GenBank/DDBJ databases">
        <authorList>
            <person name="Varghese N."/>
            <person name="Submissions S."/>
        </authorList>
    </citation>
    <scope>NUCLEOTIDE SEQUENCE [LARGE SCALE GENOMIC DNA]</scope>
    <source>
        <strain evidence="7">DSM 22623</strain>
    </source>
</reference>
<evidence type="ECO:0000313" key="7">
    <source>
        <dbReference type="Proteomes" id="UP000184432"/>
    </source>
</evidence>
<keyword evidence="4" id="KW-0472">Membrane</keyword>
<keyword evidence="3" id="KW-0804">Transcription</keyword>
<dbReference type="GO" id="GO:0003700">
    <property type="term" value="F:DNA-binding transcription factor activity"/>
    <property type="evidence" value="ECO:0007669"/>
    <property type="project" value="InterPro"/>
</dbReference>
<dbReference type="PROSITE" id="PS01124">
    <property type="entry name" value="HTH_ARAC_FAMILY_2"/>
    <property type="match status" value="1"/>
</dbReference>
<dbReference type="InterPro" id="IPR009057">
    <property type="entry name" value="Homeodomain-like_sf"/>
</dbReference>
<organism evidence="6 7">
    <name type="scientific">Aquimarina spongiae</name>
    <dbReference type="NCBI Taxonomy" id="570521"/>
    <lineage>
        <taxon>Bacteria</taxon>
        <taxon>Pseudomonadati</taxon>
        <taxon>Bacteroidota</taxon>
        <taxon>Flavobacteriia</taxon>
        <taxon>Flavobacteriales</taxon>
        <taxon>Flavobacteriaceae</taxon>
        <taxon>Aquimarina</taxon>
    </lineage>
</organism>
<feature type="transmembrane region" description="Helical" evidence="4">
    <location>
        <begin position="169"/>
        <end position="187"/>
    </location>
</feature>
<feature type="transmembrane region" description="Helical" evidence="4">
    <location>
        <begin position="66"/>
        <end position="87"/>
    </location>
</feature>
<feature type="transmembrane region" description="Helical" evidence="4">
    <location>
        <begin position="40"/>
        <end position="60"/>
    </location>
</feature>
<dbReference type="PROSITE" id="PS00041">
    <property type="entry name" value="HTH_ARAC_FAMILY_1"/>
    <property type="match status" value="1"/>
</dbReference>
<dbReference type="Gene3D" id="1.10.10.60">
    <property type="entry name" value="Homeodomain-like"/>
    <property type="match status" value="1"/>
</dbReference>